<evidence type="ECO:0000313" key="3">
    <source>
        <dbReference type="Proteomes" id="UP000051248"/>
    </source>
</evidence>
<evidence type="ECO:0000313" key="2">
    <source>
        <dbReference type="EMBL" id="KRK80986.1"/>
    </source>
</evidence>
<keyword evidence="1" id="KW-1133">Transmembrane helix</keyword>
<gene>
    <name evidence="2" type="ORF">FD03_GL001121</name>
</gene>
<dbReference type="EMBL" id="AZDZ01000002">
    <property type="protein sequence ID" value="KRK80986.1"/>
    <property type="molecule type" value="Genomic_DNA"/>
</dbReference>
<feature type="transmembrane region" description="Helical" evidence="1">
    <location>
        <begin position="138"/>
        <end position="159"/>
    </location>
</feature>
<dbReference type="RefSeq" id="WP_025023536.1">
    <property type="nucleotide sequence ID" value="NZ_BCWC01000003.1"/>
</dbReference>
<dbReference type="AlphaFoldDB" id="A0A0R1KLT9"/>
<evidence type="ECO:0000256" key="1">
    <source>
        <dbReference type="SAM" id="Phobius"/>
    </source>
</evidence>
<dbReference type="STRING" id="1423775.FD03_GL001121"/>
<proteinExistence type="predicted"/>
<comment type="caution">
    <text evidence="2">The sequence shown here is derived from an EMBL/GenBank/DDBJ whole genome shotgun (WGS) entry which is preliminary data.</text>
</comment>
<dbReference type="PATRIC" id="fig|1423775.4.peg.1151"/>
<keyword evidence="1" id="KW-0812">Transmembrane</keyword>
<keyword evidence="3" id="KW-1185">Reference proteome</keyword>
<keyword evidence="1" id="KW-0472">Membrane</keyword>
<reference evidence="2 3" key="1">
    <citation type="journal article" date="2015" name="Genome Announc.">
        <title>Expanding the biotechnology potential of lactobacilli through comparative genomics of 213 strains and associated genera.</title>
        <authorList>
            <person name="Sun Z."/>
            <person name="Harris H.M."/>
            <person name="McCann A."/>
            <person name="Guo C."/>
            <person name="Argimon S."/>
            <person name="Zhang W."/>
            <person name="Yang X."/>
            <person name="Jeffery I.B."/>
            <person name="Cooney J.C."/>
            <person name="Kagawa T.F."/>
            <person name="Liu W."/>
            <person name="Song Y."/>
            <person name="Salvetti E."/>
            <person name="Wrobel A."/>
            <person name="Rasinkangas P."/>
            <person name="Parkhill J."/>
            <person name="Rea M.C."/>
            <person name="O'Sullivan O."/>
            <person name="Ritari J."/>
            <person name="Douillard F.P."/>
            <person name="Paul Ross R."/>
            <person name="Yang R."/>
            <person name="Briner A.E."/>
            <person name="Felis G.E."/>
            <person name="de Vos W.M."/>
            <person name="Barrangou R."/>
            <person name="Klaenhammer T.R."/>
            <person name="Caufield P.W."/>
            <person name="Cui Y."/>
            <person name="Zhang H."/>
            <person name="O'Toole P.W."/>
        </authorList>
    </citation>
    <scope>NUCLEOTIDE SEQUENCE [LARGE SCALE GENOMIC DNA]</scope>
    <source>
        <strain evidence="2 3">DSM 19682</strain>
    </source>
</reference>
<dbReference type="Proteomes" id="UP000051248">
    <property type="component" value="Unassembled WGS sequence"/>
</dbReference>
<organism evidence="2 3">
    <name type="scientific">Companilactobacillus nodensis DSM 19682 = JCM 14932 = NBRC 107160</name>
    <dbReference type="NCBI Taxonomy" id="1423775"/>
    <lineage>
        <taxon>Bacteria</taxon>
        <taxon>Bacillati</taxon>
        <taxon>Bacillota</taxon>
        <taxon>Bacilli</taxon>
        <taxon>Lactobacillales</taxon>
        <taxon>Lactobacillaceae</taxon>
        <taxon>Companilactobacillus</taxon>
    </lineage>
</organism>
<name>A0A0R1KLT9_9LACO</name>
<protein>
    <submittedName>
        <fullName evidence="2">Uncharacterized protein</fullName>
    </submittedName>
</protein>
<accession>A0A0R1KLT9</accession>
<sequence length="206" mass="24221">MSDNKAETRTYKDVQQEYQKSELLKKDNSWNGPNYDWNVDKIEELQSMKMPDLLNHLKEVIAGTLAINNLKLRYQQDTNSFLNDYTGKIDKLEKDFDDYYYGSRHSLEMQFYSNNNTNHLPSEENIDTSDTRPAKVTFFISLALIIISNTVPFIFLILLQVCWESSMQLLYSLDQFYFISLLNGTYHFHNQSHLGKTREFVISIVN</sequence>